<proteinExistence type="predicted"/>
<dbReference type="HOGENOM" id="CLU_3129875_0_0_1"/>
<organism evidence="1 2">
    <name type="scientific">Piloderma croceum (strain F 1598)</name>
    <dbReference type="NCBI Taxonomy" id="765440"/>
    <lineage>
        <taxon>Eukaryota</taxon>
        <taxon>Fungi</taxon>
        <taxon>Dikarya</taxon>
        <taxon>Basidiomycota</taxon>
        <taxon>Agaricomycotina</taxon>
        <taxon>Agaricomycetes</taxon>
        <taxon>Agaricomycetidae</taxon>
        <taxon>Atheliales</taxon>
        <taxon>Atheliaceae</taxon>
        <taxon>Piloderma</taxon>
    </lineage>
</organism>
<name>A0A0C3F1E9_PILCF</name>
<feature type="non-terminal residue" evidence="1">
    <location>
        <position position="50"/>
    </location>
</feature>
<evidence type="ECO:0000313" key="2">
    <source>
        <dbReference type="Proteomes" id="UP000054166"/>
    </source>
</evidence>
<dbReference type="AlphaFoldDB" id="A0A0C3F1E9"/>
<keyword evidence="2" id="KW-1185">Reference proteome</keyword>
<protein>
    <submittedName>
        <fullName evidence="1">Uncharacterized protein</fullName>
    </submittedName>
</protein>
<evidence type="ECO:0000313" key="1">
    <source>
        <dbReference type="EMBL" id="KIM73771.1"/>
    </source>
</evidence>
<dbReference type="Proteomes" id="UP000054166">
    <property type="component" value="Unassembled WGS sequence"/>
</dbReference>
<reference evidence="1 2" key="1">
    <citation type="submission" date="2014-04" db="EMBL/GenBank/DDBJ databases">
        <authorList>
            <consortium name="DOE Joint Genome Institute"/>
            <person name="Kuo A."/>
            <person name="Tarkka M."/>
            <person name="Buscot F."/>
            <person name="Kohler A."/>
            <person name="Nagy L.G."/>
            <person name="Floudas D."/>
            <person name="Copeland A."/>
            <person name="Barry K.W."/>
            <person name="Cichocki N."/>
            <person name="Veneault-Fourrey C."/>
            <person name="LaButti K."/>
            <person name="Lindquist E.A."/>
            <person name="Lipzen A."/>
            <person name="Lundell T."/>
            <person name="Morin E."/>
            <person name="Murat C."/>
            <person name="Sun H."/>
            <person name="Tunlid A."/>
            <person name="Henrissat B."/>
            <person name="Grigoriev I.V."/>
            <person name="Hibbett D.S."/>
            <person name="Martin F."/>
            <person name="Nordberg H.P."/>
            <person name="Cantor M.N."/>
            <person name="Hua S.X."/>
        </authorList>
    </citation>
    <scope>NUCLEOTIDE SEQUENCE [LARGE SCALE GENOMIC DNA]</scope>
    <source>
        <strain evidence="1 2">F 1598</strain>
    </source>
</reference>
<accession>A0A0C3F1E9</accession>
<dbReference type="InParanoid" id="A0A0C3F1E9"/>
<gene>
    <name evidence="1" type="ORF">PILCRDRAFT_828824</name>
</gene>
<sequence>MALNVLQRVEICYNPFADATEFLRSTAPSRLRQLRDIGLDIRVRHRNRDL</sequence>
<dbReference type="EMBL" id="KN833074">
    <property type="protein sequence ID" value="KIM73771.1"/>
    <property type="molecule type" value="Genomic_DNA"/>
</dbReference>
<reference evidence="2" key="2">
    <citation type="submission" date="2015-01" db="EMBL/GenBank/DDBJ databases">
        <title>Evolutionary Origins and Diversification of the Mycorrhizal Mutualists.</title>
        <authorList>
            <consortium name="DOE Joint Genome Institute"/>
            <consortium name="Mycorrhizal Genomics Consortium"/>
            <person name="Kohler A."/>
            <person name="Kuo A."/>
            <person name="Nagy L.G."/>
            <person name="Floudas D."/>
            <person name="Copeland A."/>
            <person name="Barry K.W."/>
            <person name="Cichocki N."/>
            <person name="Veneault-Fourrey C."/>
            <person name="LaButti K."/>
            <person name="Lindquist E.A."/>
            <person name="Lipzen A."/>
            <person name="Lundell T."/>
            <person name="Morin E."/>
            <person name="Murat C."/>
            <person name="Riley R."/>
            <person name="Ohm R."/>
            <person name="Sun H."/>
            <person name="Tunlid A."/>
            <person name="Henrissat B."/>
            <person name="Grigoriev I.V."/>
            <person name="Hibbett D.S."/>
            <person name="Martin F."/>
        </authorList>
    </citation>
    <scope>NUCLEOTIDE SEQUENCE [LARGE SCALE GENOMIC DNA]</scope>
    <source>
        <strain evidence="2">F 1598</strain>
    </source>
</reference>